<dbReference type="RefSeq" id="WP_114410193.1">
    <property type="nucleotide sequence ID" value="NZ_QOWE01000048.1"/>
</dbReference>
<dbReference type="PANTHER" id="PTHR12110">
    <property type="entry name" value="HYDROXYPYRUVATE ISOMERASE"/>
    <property type="match status" value="1"/>
</dbReference>
<name>A0A368JDX8_9BACT</name>
<feature type="domain" description="Xylose isomerase-like TIM barrel" evidence="1">
    <location>
        <begin position="68"/>
        <end position="306"/>
    </location>
</feature>
<reference evidence="2 3" key="1">
    <citation type="submission" date="2018-07" db="EMBL/GenBank/DDBJ databases">
        <title>Genome analysis of Larkinella rosea.</title>
        <authorList>
            <person name="Zhou Z."/>
            <person name="Wang G."/>
        </authorList>
    </citation>
    <scope>NUCLEOTIDE SEQUENCE [LARGE SCALE GENOMIC DNA]</scope>
    <source>
        <strain evidence="3">zzj9</strain>
    </source>
</reference>
<proteinExistence type="predicted"/>
<sequence length="312" mass="34948">MQRREFLKNGSLAAVGGFAAIESVPHVIASVSAPFVNPVSNPVLKTPMVKKSLKWGMVKEDLSILDKFKLLKDLGFDGVELDTPNNLDMKEVLDARDKTGLELPGTVNSAHWKSPLSDPDPKVREVCVKAMEKSLQDTKQYGGTTVLLVPGVVKADVSYEDAYERCRKEIKKLLPMAEKTGVKIAFENVWNGFLISPLEAARFVDEFKHPLVGWYFDVGNILRYGWPTHWIETLGKRILKLDVKEYSLKKQQDEGLWKGFDVEFLEGDCNWSAVNKALVKIGYSGWASAEVNGGDRTRLLTIREKMDAIFTA</sequence>
<dbReference type="Proteomes" id="UP000253383">
    <property type="component" value="Unassembled WGS sequence"/>
</dbReference>
<dbReference type="SUPFAM" id="SSF51658">
    <property type="entry name" value="Xylose isomerase-like"/>
    <property type="match status" value="1"/>
</dbReference>
<dbReference type="Pfam" id="PF01261">
    <property type="entry name" value="AP_endonuc_2"/>
    <property type="match status" value="1"/>
</dbReference>
<evidence type="ECO:0000259" key="1">
    <source>
        <dbReference type="Pfam" id="PF01261"/>
    </source>
</evidence>
<dbReference type="AlphaFoldDB" id="A0A368JDX8"/>
<accession>A0A368JDX8</accession>
<dbReference type="PANTHER" id="PTHR12110:SF53">
    <property type="entry name" value="BLR5974 PROTEIN"/>
    <property type="match status" value="1"/>
</dbReference>
<dbReference type="Gene3D" id="3.20.20.150">
    <property type="entry name" value="Divalent-metal-dependent TIM barrel enzymes"/>
    <property type="match status" value="1"/>
</dbReference>
<protein>
    <submittedName>
        <fullName evidence="2">Sugar phosphate isomerase/epimerase</fullName>
    </submittedName>
</protein>
<organism evidence="2 3">
    <name type="scientific">Larkinella punicea</name>
    <dbReference type="NCBI Taxonomy" id="2315727"/>
    <lineage>
        <taxon>Bacteria</taxon>
        <taxon>Pseudomonadati</taxon>
        <taxon>Bacteroidota</taxon>
        <taxon>Cytophagia</taxon>
        <taxon>Cytophagales</taxon>
        <taxon>Spirosomataceae</taxon>
        <taxon>Larkinella</taxon>
    </lineage>
</organism>
<keyword evidence="3" id="KW-1185">Reference proteome</keyword>
<evidence type="ECO:0000313" key="2">
    <source>
        <dbReference type="EMBL" id="RCR65455.1"/>
    </source>
</evidence>
<dbReference type="InterPro" id="IPR036237">
    <property type="entry name" value="Xyl_isomerase-like_sf"/>
</dbReference>
<evidence type="ECO:0000313" key="3">
    <source>
        <dbReference type="Proteomes" id="UP000253383"/>
    </source>
</evidence>
<dbReference type="EMBL" id="QOWE01000048">
    <property type="protein sequence ID" value="RCR65455.1"/>
    <property type="molecule type" value="Genomic_DNA"/>
</dbReference>
<gene>
    <name evidence="2" type="ORF">DUE52_31865</name>
</gene>
<comment type="caution">
    <text evidence="2">The sequence shown here is derived from an EMBL/GenBank/DDBJ whole genome shotgun (WGS) entry which is preliminary data.</text>
</comment>
<dbReference type="InterPro" id="IPR050312">
    <property type="entry name" value="IolE/XylAMocC-like"/>
</dbReference>
<dbReference type="OrthoDB" id="9782669at2"/>
<dbReference type="GO" id="GO:0016853">
    <property type="term" value="F:isomerase activity"/>
    <property type="evidence" value="ECO:0007669"/>
    <property type="project" value="UniProtKB-KW"/>
</dbReference>
<keyword evidence="2" id="KW-0413">Isomerase</keyword>
<dbReference type="InterPro" id="IPR013022">
    <property type="entry name" value="Xyl_isomerase-like_TIM-brl"/>
</dbReference>